<feature type="domain" description="Baseplate J-like C-terminal" evidence="3">
    <location>
        <begin position="251"/>
        <end position="336"/>
    </location>
</feature>
<evidence type="ECO:0000259" key="2">
    <source>
        <dbReference type="Pfam" id="PF26078"/>
    </source>
</evidence>
<dbReference type="InterPro" id="IPR058531">
    <property type="entry name" value="Baseplate_J_M"/>
</dbReference>
<dbReference type="PANTHER" id="PTHR37829">
    <property type="entry name" value="PHAGE-LIKE ELEMENT PBSX PROTEIN XKDT"/>
    <property type="match status" value="1"/>
</dbReference>
<dbReference type="InterPro" id="IPR058530">
    <property type="entry name" value="Baseplate_J-like_C"/>
</dbReference>
<organism evidence="4 5">
    <name type="scientific">Anaerocolumna aminovalerica</name>
    <dbReference type="NCBI Taxonomy" id="1527"/>
    <lineage>
        <taxon>Bacteria</taxon>
        <taxon>Bacillati</taxon>
        <taxon>Bacillota</taxon>
        <taxon>Clostridia</taxon>
        <taxon>Lachnospirales</taxon>
        <taxon>Lachnospiraceae</taxon>
        <taxon>Anaerocolumna</taxon>
    </lineage>
</organism>
<name>A0A1I5EPD9_9FIRM</name>
<keyword evidence="5" id="KW-1185">Reference proteome</keyword>
<comment type="similarity">
    <text evidence="1">Belongs to the Mu gp47/PBSX XkdT family.</text>
</comment>
<evidence type="ECO:0000256" key="1">
    <source>
        <dbReference type="ARBA" id="ARBA00038087"/>
    </source>
</evidence>
<protein>
    <submittedName>
        <fullName evidence="4">Uncharacterized phage protein gp47/JayE</fullName>
    </submittedName>
</protein>
<dbReference type="RefSeq" id="WP_242960915.1">
    <property type="nucleotide sequence ID" value="NZ_BAABFM010000061.1"/>
</dbReference>
<dbReference type="STRING" id="1527.SAMN04489757_11054"/>
<sequence length="339" mass="36991">MFEDMSFENILDDMLSLVKSDVDKREGSVIYDALAPCAFKLAETYYQLNNFLDLVSGDTAVGEFLDRVVADHGITRKPPTYAIRRVGTTGEVKIGTRWGLNDTTYKISELISPNIYKAKCEQLGSIGNTYSGQLENIDNVSGVTATLTDIITPGEDEESDDNLRARFYMQIQAPSTSGNADNYKKWALEVPGVGDAKVFPLWNGNGTIKVIVVDENMDLDTALPTKVFNYIEAVRPIGATVTVESPEVKTINVLANVILDGSKTMDEVKAAFTSALNSYLKEIVFKTYSISYARIGSLLLSTAGVTDYSDLLVNGGTANITLLDTEMPILGIVTLTEVE</sequence>
<dbReference type="Pfam" id="PF26078">
    <property type="entry name" value="Baseplate_J_M"/>
    <property type="match status" value="1"/>
</dbReference>
<accession>A0A1I5EPD9</accession>
<dbReference type="AlphaFoldDB" id="A0A1I5EPD9"/>
<feature type="domain" description="Baseplate J-like central" evidence="2">
    <location>
        <begin position="175"/>
        <end position="244"/>
    </location>
</feature>
<dbReference type="Proteomes" id="UP000198806">
    <property type="component" value="Unassembled WGS sequence"/>
</dbReference>
<evidence type="ECO:0000313" key="5">
    <source>
        <dbReference type="Proteomes" id="UP000198806"/>
    </source>
</evidence>
<dbReference type="PANTHER" id="PTHR37829:SF3">
    <property type="entry name" value="PROTEIN JAYE-RELATED"/>
    <property type="match status" value="1"/>
</dbReference>
<dbReference type="Pfam" id="PF26079">
    <property type="entry name" value="Baseplate_J_C"/>
    <property type="match status" value="1"/>
</dbReference>
<evidence type="ECO:0000259" key="3">
    <source>
        <dbReference type="Pfam" id="PF26079"/>
    </source>
</evidence>
<evidence type="ECO:0000313" key="4">
    <source>
        <dbReference type="EMBL" id="SFO13223.1"/>
    </source>
</evidence>
<proteinExistence type="inferred from homology"/>
<reference evidence="4 5" key="1">
    <citation type="submission" date="2016-10" db="EMBL/GenBank/DDBJ databases">
        <authorList>
            <person name="de Groot N.N."/>
        </authorList>
    </citation>
    <scope>NUCLEOTIDE SEQUENCE [LARGE SCALE GENOMIC DNA]</scope>
    <source>
        <strain evidence="4 5">DSM 1283</strain>
    </source>
</reference>
<dbReference type="InterPro" id="IPR052399">
    <property type="entry name" value="Phage_Baseplate_Assmbl_Protein"/>
</dbReference>
<gene>
    <name evidence="4" type="ORF">SAMN04489757_11054</name>
</gene>
<dbReference type="EMBL" id="FOWD01000010">
    <property type="protein sequence ID" value="SFO13223.1"/>
    <property type="molecule type" value="Genomic_DNA"/>
</dbReference>